<dbReference type="PANTHER" id="PTHR42717:SF1">
    <property type="entry name" value="IMIDAZOLONEPROPIONASE AND RELATED AMIDOHYDROLASES"/>
    <property type="match status" value="1"/>
</dbReference>
<dbReference type="Pfam" id="PF01979">
    <property type="entry name" value="Amidohydro_1"/>
    <property type="match status" value="1"/>
</dbReference>
<sequence length="446" mass="47526">MTYAYQKPINSIAKLKYSFSTEFPANNNPGKLLLTGGRLVDPQNKLDRVMDVAIQDGRVIEVSENIPANKSDRVLDCAGLVVMPGLVDMHLHLGDLFDIYESPLFKAAVDGVTLGLSPGAGNTFMAPSLLGAEVDRGLPLNVGVYLGAAAVLSTQLDANQLIALFRKELDDGTMSQKMTRNAITNSTAHLTVGIKDHMGHFIMSDEAIDSLFTITSKAGLIYMSHTQDPEHATRMVGLSKGRPLHLAHATAAGCGTHADGVEGMREVLSLVDGENITAEFVSSMLLPNRGRRDGLKLAPKAQELAYRALQDGKVKVIISDGQSGSTMKGFGNTADNLPSIFTLEKLGILPLIDAVAALTWNPVQLLSKRTGNPFFEDNLGHLGKGALANVTVADSLSQSAIYTIVNGLPVAFEGNLIREGFSAGCLVSRDGFSHRVGVGDLALYKS</sequence>
<reference evidence="2 3" key="1">
    <citation type="submission" date="2018-08" db="EMBL/GenBank/DDBJ databases">
        <title>Genomic Encyclopedia of Type Strains, Phase IV (KMG-IV): sequencing the most valuable type-strain genomes for metagenomic binning, comparative biology and taxonomic classification.</title>
        <authorList>
            <person name="Goeker M."/>
        </authorList>
    </citation>
    <scope>NUCLEOTIDE SEQUENCE [LARGE SCALE GENOMIC DNA]</scope>
    <source>
        <strain evidence="2 3">DSM 23923</strain>
    </source>
</reference>
<dbReference type="Gene3D" id="3.20.20.140">
    <property type="entry name" value="Metal-dependent hydrolases"/>
    <property type="match status" value="1"/>
</dbReference>
<dbReference type="GO" id="GO:0019213">
    <property type="term" value="F:deacetylase activity"/>
    <property type="evidence" value="ECO:0007669"/>
    <property type="project" value="InterPro"/>
</dbReference>
<dbReference type="SUPFAM" id="SSF51338">
    <property type="entry name" value="Composite domain of metallo-dependent hydrolases"/>
    <property type="match status" value="1"/>
</dbReference>
<dbReference type="InterPro" id="IPR032466">
    <property type="entry name" value="Metal_Hydrolase"/>
</dbReference>
<protein>
    <submittedName>
        <fullName evidence="2">Dihydroorotase-like cyclic amidohydrolase</fullName>
    </submittedName>
</protein>
<feature type="domain" description="Amidohydrolase-related" evidence="1">
    <location>
        <begin position="81"/>
        <end position="399"/>
    </location>
</feature>
<evidence type="ECO:0000259" key="1">
    <source>
        <dbReference type="Pfam" id="PF01979"/>
    </source>
</evidence>
<keyword evidence="2" id="KW-0378">Hydrolase</keyword>
<name>A0A347ZTN1_9CHLR</name>
<keyword evidence="3" id="KW-1185">Reference proteome</keyword>
<evidence type="ECO:0000313" key="2">
    <source>
        <dbReference type="EMBL" id="REG10760.1"/>
    </source>
</evidence>
<organism evidence="2 3">
    <name type="scientific">Pelolinea submarina</name>
    <dbReference type="NCBI Taxonomy" id="913107"/>
    <lineage>
        <taxon>Bacteria</taxon>
        <taxon>Bacillati</taxon>
        <taxon>Chloroflexota</taxon>
        <taxon>Anaerolineae</taxon>
        <taxon>Anaerolineales</taxon>
        <taxon>Anaerolineaceae</taxon>
        <taxon>Pelolinea</taxon>
    </lineage>
</organism>
<dbReference type="EMBL" id="QUMS01000001">
    <property type="protein sequence ID" value="REG10760.1"/>
    <property type="molecule type" value="Genomic_DNA"/>
</dbReference>
<proteinExistence type="predicted"/>
<dbReference type="InterPro" id="IPR011059">
    <property type="entry name" value="Metal-dep_hydrolase_composite"/>
</dbReference>
<dbReference type="SUPFAM" id="SSF51556">
    <property type="entry name" value="Metallo-dependent hydrolases"/>
    <property type="match status" value="1"/>
</dbReference>
<evidence type="ECO:0000313" key="3">
    <source>
        <dbReference type="Proteomes" id="UP000256388"/>
    </source>
</evidence>
<dbReference type="RefSeq" id="WP_116223922.1">
    <property type="nucleotide sequence ID" value="NZ_AP018437.1"/>
</dbReference>
<accession>A0A347ZTN1</accession>
<comment type="caution">
    <text evidence="2">The sequence shown here is derived from an EMBL/GenBank/DDBJ whole genome shotgun (WGS) entry which is preliminary data.</text>
</comment>
<gene>
    <name evidence="2" type="ORF">DFR64_0621</name>
</gene>
<dbReference type="OrthoDB" id="9775607at2"/>
<dbReference type="GO" id="GO:0016810">
    <property type="term" value="F:hydrolase activity, acting on carbon-nitrogen (but not peptide) bonds"/>
    <property type="evidence" value="ECO:0007669"/>
    <property type="project" value="InterPro"/>
</dbReference>
<dbReference type="AlphaFoldDB" id="A0A347ZTN1"/>
<dbReference type="InterPro" id="IPR006680">
    <property type="entry name" value="Amidohydro-rel"/>
</dbReference>
<dbReference type="PANTHER" id="PTHR42717">
    <property type="entry name" value="DIHYDROOROTASE-RELATED"/>
    <property type="match status" value="1"/>
</dbReference>
<dbReference type="Proteomes" id="UP000256388">
    <property type="component" value="Unassembled WGS sequence"/>
</dbReference>
<dbReference type="InterPro" id="IPR020043">
    <property type="entry name" value="Deacetylase_Atu3266-like"/>
</dbReference>